<protein>
    <recommendedName>
        <fullName evidence="2">2TM domain-containing protein</fullName>
    </recommendedName>
</protein>
<proteinExistence type="predicted"/>
<evidence type="ECO:0000313" key="4">
    <source>
        <dbReference type="Proteomes" id="UP000033607"/>
    </source>
</evidence>
<feature type="transmembrane region" description="Helical" evidence="1">
    <location>
        <begin position="86"/>
        <end position="102"/>
    </location>
</feature>
<dbReference type="InterPro" id="IPR025698">
    <property type="entry name" value="2TM_dom"/>
</dbReference>
<dbReference type="RefSeq" id="WP_046280088.1">
    <property type="nucleotide sequence ID" value="NZ_LATL02000119.1"/>
</dbReference>
<keyword evidence="1" id="KW-1133">Transmembrane helix</keyword>
<dbReference type="OrthoDB" id="560236at2"/>
<dbReference type="Proteomes" id="UP000033607">
    <property type="component" value="Unassembled WGS sequence"/>
</dbReference>
<comment type="caution">
    <text evidence="3">The sequence shown here is derived from an EMBL/GenBank/DDBJ whole genome shotgun (WGS) entry which is preliminary data.</text>
</comment>
<accession>A0A0F5YDD6</accession>
<sequence>METSENSITQQTYIQQEAQEILKIAFAKKDEDGELSRSQLMEIAAELGISPGELALAEQEWHLSRQDSHEKLIFNAQRHQKLGQDLIKFGIVSAFLILLNLVTTQGIAFALSIMLIWGLFLALSAWRTYQTEGEEYEKAFSRWKIKKQLGQSFNTIAEKVLKGWQS</sequence>
<feature type="domain" description="2TM" evidence="2">
    <location>
        <begin position="74"/>
        <end position="148"/>
    </location>
</feature>
<dbReference type="PATRIC" id="fig|1637645.4.peg.2414"/>
<dbReference type="AlphaFoldDB" id="A0A0F5YDD6"/>
<gene>
    <name evidence="3" type="ORF">WN50_18700</name>
</gene>
<dbReference type="Pfam" id="PF13239">
    <property type="entry name" value="2TM"/>
    <property type="match status" value="1"/>
</dbReference>
<evidence type="ECO:0000259" key="2">
    <source>
        <dbReference type="Pfam" id="PF13239"/>
    </source>
</evidence>
<keyword evidence="1" id="KW-0812">Transmembrane</keyword>
<dbReference type="EMBL" id="LATL02000119">
    <property type="protein sequence ID" value="KKD36637.1"/>
    <property type="molecule type" value="Genomic_DNA"/>
</dbReference>
<evidence type="ECO:0000313" key="3">
    <source>
        <dbReference type="EMBL" id="KKD36637.1"/>
    </source>
</evidence>
<keyword evidence="1" id="KW-0472">Membrane</keyword>
<feature type="transmembrane region" description="Helical" evidence="1">
    <location>
        <begin position="108"/>
        <end position="126"/>
    </location>
</feature>
<reference evidence="3 4" key="1">
    <citation type="submission" date="2015-06" db="EMBL/GenBank/DDBJ databases">
        <title>Draft genome assembly of filamentous brackish cyanobacterium Limnoraphis robusta strain CS-951.</title>
        <authorList>
            <person name="Willis A."/>
            <person name="Parks M."/>
            <person name="Burford M.A."/>
        </authorList>
    </citation>
    <scope>NUCLEOTIDE SEQUENCE [LARGE SCALE GENOMIC DNA]</scope>
    <source>
        <strain evidence="3 4">CS-951</strain>
    </source>
</reference>
<organism evidence="3 4">
    <name type="scientific">Limnoraphis robusta CS-951</name>
    <dbReference type="NCBI Taxonomy" id="1637645"/>
    <lineage>
        <taxon>Bacteria</taxon>
        <taxon>Bacillati</taxon>
        <taxon>Cyanobacteriota</taxon>
        <taxon>Cyanophyceae</taxon>
        <taxon>Oscillatoriophycideae</taxon>
        <taxon>Oscillatoriales</taxon>
        <taxon>Sirenicapillariaceae</taxon>
        <taxon>Limnoraphis</taxon>
    </lineage>
</organism>
<name>A0A0F5YDD6_9CYAN</name>
<evidence type="ECO:0000256" key="1">
    <source>
        <dbReference type="SAM" id="Phobius"/>
    </source>
</evidence>